<evidence type="ECO:0000313" key="6">
    <source>
        <dbReference type="Proteomes" id="UP001360953"/>
    </source>
</evidence>
<gene>
    <name evidence="5" type="ORF">J3D65DRAFT_669101</name>
</gene>
<dbReference type="PANTHER" id="PTHR21100">
    <property type="entry name" value="PREFOLDIN SUBUNIT 4"/>
    <property type="match status" value="1"/>
</dbReference>
<evidence type="ECO:0000256" key="3">
    <source>
        <dbReference type="SAM" id="Coils"/>
    </source>
</evidence>
<name>A0ABR1LID8_9PEZI</name>
<dbReference type="InterPro" id="IPR009053">
    <property type="entry name" value="Prefoldin"/>
</dbReference>
<keyword evidence="2" id="KW-0143">Chaperone</keyword>
<feature type="region of interest" description="Disordered" evidence="4">
    <location>
        <begin position="1"/>
        <end position="34"/>
    </location>
</feature>
<comment type="caution">
    <text evidence="5">The sequence shown here is derived from an EMBL/GenBank/DDBJ whole genome shotgun (WGS) entry which is preliminary data.</text>
</comment>
<dbReference type="EMBL" id="JBBPEH010000008">
    <property type="protein sequence ID" value="KAK7534981.1"/>
    <property type="molecule type" value="Genomic_DNA"/>
</dbReference>
<dbReference type="Pfam" id="PF01920">
    <property type="entry name" value="Prefoldin_2"/>
    <property type="match status" value="1"/>
</dbReference>
<dbReference type="SUPFAM" id="SSF46579">
    <property type="entry name" value="Prefoldin"/>
    <property type="match status" value="1"/>
</dbReference>
<evidence type="ECO:0000256" key="1">
    <source>
        <dbReference type="ARBA" id="ARBA00008045"/>
    </source>
</evidence>
<evidence type="ECO:0000256" key="4">
    <source>
        <dbReference type="SAM" id="MobiDB-lite"/>
    </source>
</evidence>
<proteinExistence type="inferred from homology"/>
<dbReference type="PANTHER" id="PTHR21100:SF9">
    <property type="entry name" value="PREFOLDIN SUBUNIT 4"/>
    <property type="match status" value="1"/>
</dbReference>
<dbReference type="InterPro" id="IPR016661">
    <property type="entry name" value="PFDN4"/>
</dbReference>
<evidence type="ECO:0000313" key="5">
    <source>
        <dbReference type="EMBL" id="KAK7534981.1"/>
    </source>
</evidence>
<dbReference type="Proteomes" id="UP001360953">
    <property type="component" value="Unassembled WGS sequence"/>
</dbReference>
<protein>
    <submittedName>
        <fullName evidence="5">Prefoldin subunit-domain-containing protein</fullName>
    </submittedName>
</protein>
<feature type="coiled-coil region" evidence="3">
    <location>
        <begin position="95"/>
        <end position="179"/>
    </location>
</feature>
<accession>A0ABR1LID8</accession>
<dbReference type="Gene3D" id="1.10.287.370">
    <property type="match status" value="1"/>
</dbReference>
<feature type="compositionally biased region" description="Polar residues" evidence="4">
    <location>
        <begin position="1"/>
        <end position="17"/>
    </location>
</feature>
<evidence type="ECO:0000256" key="2">
    <source>
        <dbReference type="ARBA" id="ARBA00023186"/>
    </source>
</evidence>
<dbReference type="InterPro" id="IPR002777">
    <property type="entry name" value="PFD_beta-like"/>
</dbReference>
<organism evidence="5 6">
    <name type="scientific">Phyllosticta citribraziliensis</name>
    <dbReference type="NCBI Taxonomy" id="989973"/>
    <lineage>
        <taxon>Eukaryota</taxon>
        <taxon>Fungi</taxon>
        <taxon>Dikarya</taxon>
        <taxon>Ascomycota</taxon>
        <taxon>Pezizomycotina</taxon>
        <taxon>Dothideomycetes</taxon>
        <taxon>Dothideomycetes incertae sedis</taxon>
        <taxon>Botryosphaeriales</taxon>
        <taxon>Phyllostictaceae</taxon>
        <taxon>Phyllosticta</taxon>
    </lineage>
</organism>
<reference evidence="5 6" key="1">
    <citation type="submission" date="2024-04" db="EMBL/GenBank/DDBJ databases">
        <title>Phyllosticta paracitricarpa is synonymous to the EU quarantine fungus P. citricarpa based on phylogenomic analyses.</title>
        <authorList>
            <consortium name="Lawrence Berkeley National Laboratory"/>
            <person name="Van ingen-buijs V.A."/>
            <person name="Van westerhoven A.C."/>
            <person name="Haridas S."/>
            <person name="Skiadas P."/>
            <person name="Martin F."/>
            <person name="Groenewald J.Z."/>
            <person name="Crous P.W."/>
            <person name="Seidl M.F."/>
        </authorList>
    </citation>
    <scope>NUCLEOTIDE SEQUENCE [LARGE SCALE GENOMIC DNA]</scope>
    <source>
        <strain evidence="5 6">CPC 17464</strain>
    </source>
</reference>
<sequence length="192" mass="21575">MAKTSTTQNSHPNSTVITHRATCKPNASTPSPPVSPIVLFENGITHEPPHGNAPLLRNTVVLSREDEVATGGEEVQVRREDQDKINRFSRLHQREKVLEEELKTKQKDKEDLEEVSTELELVDEDEKVPYKIGDAFVSLPQAEVLELLGSATEKIEKEVEAVEEELSSVRDEMQECKVALYARFGRSINLET</sequence>
<comment type="similarity">
    <text evidence="1">Belongs to the prefoldin subunit beta family.</text>
</comment>
<dbReference type="RefSeq" id="XP_066653706.1">
    <property type="nucleotide sequence ID" value="XM_066803165.1"/>
</dbReference>
<dbReference type="CDD" id="cd23165">
    <property type="entry name" value="Prefoldin_4"/>
    <property type="match status" value="1"/>
</dbReference>
<keyword evidence="6" id="KW-1185">Reference proteome</keyword>
<keyword evidence="3" id="KW-0175">Coiled coil</keyword>
<dbReference type="GeneID" id="92036071"/>